<protein>
    <submittedName>
        <fullName evidence="1">Uncharacterized protein</fullName>
    </submittedName>
</protein>
<dbReference type="GeneID" id="22913856"/>
<accession>A0A023B3S6</accession>
<sequence>MSRAVRCGANSCGEIGAIALGAIVVDVHDGECEPIGMSPSELFKLLVRSRDEKTYRVVVEQGVLRWLDNAPAAPKPGMMDETEAALWDALDKSSLQQTVVSEESFQRLGCKIRSSQGNVYTQVKCKVVDCNPFYQLCFPAKLEACQREAGRLSERLGAFITALDEGRFDFDTFDS</sequence>
<organism evidence="1 2">
    <name type="scientific">Gregarina niphandrodes</name>
    <name type="common">Septate eugregarine</name>
    <dbReference type="NCBI Taxonomy" id="110365"/>
    <lineage>
        <taxon>Eukaryota</taxon>
        <taxon>Sar</taxon>
        <taxon>Alveolata</taxon>
        <taxon>Apicomplexa</taxon>
        <taxon>Conoidasida</taxon>
        <taxon>Gregarinasina</taxon>
        <taxon>Eugregarinorida</taxon>
        <taxon>Gregarinidae</taxon>
        <taxon>Gregarina</taxon>
    </lineage>
</organism>
<dbReference type="EMBL" id="AFNH02000804">
    <property type="protein sequence ID" value="EZG55865.1"/>
    <property type="molecule type" value="Genomic_DNA"/>
</dbReference>
<proteinExistence type="predicted"/>
<dbReference type="RefSeq" id="XP_011131436.1">
    <property type="nucleotide sequence ID" value="XM_011133134.1"/>
</dbReference>
<dbReference type="AlphaFoldDB" id="A0A023B3S6"/>
<reference evidence="1" key="1">
    <citation type="submission" date="2013-12" db="EMBL/GenBank/DDBJ databases">
        <authorList>
            <person name="Omoto C.K."/>
            <person name="Sibley D."/>
            <person name="Venepally P."/>
            <person name="Hadjithomas M."/>
            <person name="Karamycheva S."/>
            <person name="Brunk B."/>
            <person name="Roos D."/>
            <person name="Caler E."/>
            <person name="Lorenzi H."/>
        </authorList>
    </citation>
    <scope>NUCLEOTIDE SEQUENCE</scope>
</reference>
<name>A0A023B3S6_GRENI</name>
<dbReference type="VEuPathDB" id="CryptoDB:GNI_108070"/>
<comment type="caution">
    <text evidence="1">The sequence shown here is derived from an EMBL/GenBank/DDBJ whole genome shotgun (WGS) entry which is preliminary data.</text>
</comment>
<dbReference type="Proteomes" id="UP000019763">
    <property type="component" value="Unassembled WGS sequence"/>
</dbReference>
<keyword evidence="2" id="KW-1185">Reference proteome</keyword>
<gene>
    <name evidence="1" type="ORF">GNI_108070</name>
</gene>
<evidence type="ECO:0000313" key="1">
    <source>
        <dbReference type="EMBL" id="EZG55865.1"/>
    </source>
</evidence>
<evidence type="ECO:0000313" key="2">
    <source>
        <dbReference type="Proteomes" id="UP000019763"/>
    </source>
</evidence>